<dbReference type="Pfam" id="PF03781">
    <property type="entry name" value="FGE-sulfatase"/>
    <property type="match status" value="1"/>
</dbReference>
<proteinExistence type="predicted"/>
<evidence type="ECO:0000313" key="3">
    <source>
        <dbReference type="Proteomes" id="UP000214646"/>
    </source>
</evidence>
<dbReference type="GO" id="GO:0016301">
    <property type="term" value="F:kinase activity"/>
    <property type="evidence" value="ECO:0007669"/>
    <property type="project" value="UniProtKB-KW"/>
</dbReference>
<keyword evidence="2" id="KW-0418">Kinase</keyword>
<protein>
    <submittedName>
        <fullName evidence="2">Serine/threonine kinase</fullName>
    </submittedName>
</protein>
<dbReference type="EMBL" id="NIDE01000009">
    <property type="protein sequence ID" value="OWK39979.1"/>
    <property type="molecule type" value="Genomic_DNA"/>
</dbReference>
<sequence>MIANGDRIETRVDGKEAVVYVDSQRAFARGRFAIQALTPETIIRARKIEVRRLPTTALAAPRTEGPLPAIAPFSATQARAYQREWSAYLGVEPEVTNSIGMKFRLIPPGEFQMGTPPEELRTVIEEARSGAALKHEVTGLEREWPPHEVRLTQPYYLGTHEVTYGQYRAFVRATGYKTEVEKNGLGGWSTYRTDWVRRPAHVWSKPGEWQPGDDEPVVQMNWSDAHAFCTWLSSVEGRSYVLPTEAQWEFACRAGAYGLYGACDLGDLQDYAWIRENQRGPDTHRPHPVGLKRPNAFGLYDMLGNVWEHCADWYSVAPVGSASRTDPTGPAMGTAKVLRGGGWHRSGEVFARCSVRERTLNESGTDAGTGFRIAIVGELKTLRLAPAPRLVAPPPQPTP</sequence>
<dbReference type="AlphaFoldDB" id="A0A225DS37"/>
<evidence type="ECO:0000313" key="2">
    <source>
        <dbReference type="EMBL" id="OWK39979.1"/>
    </source>
</evidence>
<dbReference type="Gene3D" id="3.90.1580.10">
    <property type="entry name" value="paralog of FGE (formylglycine-generating enzyme)"/>
    <property type="match status" value="1"/>
</dbReference>
<dbReference type="Proteomes" id="UP000214646">
    <property type="component" value="Unassembled WGS sequence"/>
</dbReference>
<dbReference type="SUPFAM" id="SSF56436">
    <property type="entry name" value="C-type lectin-like"/>
    <property type="match status" value="1"/>
</dbReference>
<keyword evidence="2" id="KW-0808">Transferase</keyword>
<reference evidence="3" key="1">
    <citation type="submission" date="2017-06" db="EMBL/GenBank/DDBJ databases">
        <title>Genome analysis of Fimbriiglobus ruber SP5, the first member of the order Planctomycetales with confirmed chitinolytic capability.</title>
        <authorList>
            <person name="Ravin N.V."/>
            <person name="Rakitin A.L."/>
            <person name="Ivanova A.A."/>
            <person name="Beletsky A.V."/>
            <person name="Kulichevskaya I.S."/>
            <person name="Mardanov A.V."/>
            <person name="Dedysh S.N."/>
        </authorList>
    </citation>
    <scope>NUCLEOTIDE SEQUENCE [LARGE SCALE GENOMIC DNA]</scope>
    <source>
        <strain evidence="3">SP5</strain>
    </source>
</reference>
<dbReference type="InterPro" id="IPR005532">
    <property type="entry name" value="SUMF_dom"/>
</dbReference>
<dbReference type="InterPro" id="IPR016187">
    <property type="entry name" value="CTDL_fold"/>
</dbReference>
<evidence type="ECO:0000259" key="1">
    <source>
        <dbReference type="Pfam" id="PF03781"/>
    </source>
</evidence>
<dbReference type="GO" id="GO:0120147">
    <property type="term" value="F:formylglycine-generating oxidase activity"/>
    <property type="evidence" value="ECO:0007669"/>
    <property type="project" value="TreeGrafter"/>
</dbReference>
<name>A0A225DS37_9BACT</name>
<accession>A0A225DS37</accession>
<dbReference type="PANTHER" id="PTHR23150">
    <property type="entry name" value="SULFATASE MODIFYING FACTOR 1, 2"/>
    <property type="match status" value="1"/>
</dbReference>
<keyword evidence="3" id="KW-1185">Reference proteome</keyword>
<dbReference type="InterPro" id="IPR042095">
    <property type="entry name" value="SUMF_sf"/>
</dbReference>
<dbReference type="InterPro" id="IPR051043">
    <property type="entry name" value="Sulfatase_Mod_Factor_Kinase"/>
</dbReference>
<dbReference type="PANTHER" id="PTHR23150:SF19">
    <property type="entry name" value="FORMYLGLYCINE-GENERATING ENZYME"/>
    <property type="match status" value="1"/>
</dbReference>
<gene>
    <name evidence="2" type="ORF">FRUB_05869</name>
</gene>
<feature type="domain" description="Sulfatase-modifying factor enzyme-like" evidence="1">
    <location>
        <begin position="105"/>
        <end position="374"/>
    </location>
</feature>
<organism evidence="2 3">
    <name type="scientific">Fimbriiglobus ruber</name>
    <dbReference type="NCBI Taxonomy" id="1908690"/>
    <lineage>
        <taxon>Bacteria</taxon>
        <taxon>Pseudomonadati</taxon>
        <taxon>Planctomycetota</taxon>
        <taxon>Planctomycetia</taxon>
        <taxon>Gemmatales</taxon>
        <taxon>Gemmataceae</taxon>
        <taxon>Fimbriiglobus</taxon>
    </lineage>
</organism>
<comment type="caution">
    <text evidence="2">The sequence shown here is derived from an EMBL/GenBank/DDBJ whole genome shotgun (WGS) entry which is preliminary data.</text>
</comment>